<dbReference type="Pfam" id="PF14348">
    <property type="entry name" value="DtrJ-like"/>
    <property type="match status" value="1"/>
</dbReference>
<feature type="transmembrane region" description="Helical" evidence="1">
    <location>
        <begin position="206"/>
        <end position="227"/>
    </location>
</feature>
<dbReference type="AlphaFoldDB" id="A0AAU8BSX0"/>
<dbReference type="EMBL" id="CP115922">
    <property type="protein sequence ID" value="XCD19107.1"/>
    <property type="molecule type" value="Genomic_DNA"/>
</dbReference>
<keyword evidence="1" id="KW-0812">Transmembrane</keyword>
<feature type="transmembrane region" description="Helical" evidence="1">
    <location>
        <begin position="146"/>
        <end position="165"/>
    </location>
</feature>
<dbReference type="KEGG" id="vck:PG915_24535"/>
<proteinExistence type="predicted"/>
<protein>
    <submittedName>
        <fullName evidence="2">DUF4400 domain-containing protein</fullName>
    </submittedName>
</protein>
<evidence type="ECO:0000313" key="2">
    <source>
        <dbReference type="EMBL" id="XCD19107.1"/>
    </source>
</evidence>
<keyword evidence="1" id="KW-1133">Transmembrane helix</keyword>
<gene>
    <name evidence="2" type="ORF">PG915_24535</name>
</gene>
<sequence length="233" mass="26595">MSAYDTNDLINEGNRAILGDGKASSSRIVIFVVVSFFLLLSYSTFLVPTDTLSGEIVTEVKNSQSALEPAQFRIVLARTERWYEASVVATGIQHYLDSQVSKGVREGEARGKGMMALFQNGAARVGQNIKLMIYRSLFRINYMAQWFIYGSVAFFIFLLDAYYTYKIRLSTFEVQNIKLSTVMLNSTTLYLIILWLYLFIPLWDLSFWNYLPLVFMAGGILSTTTLIRHYTRV</sequence>
<dbReference type="InterPro" id="IPR022266">
    <property type="entry name" value="DtrJ-like"/>
</dbReference>
<keyword evidence="1" id="KW-0472">Membrane</keyword>
<keyword evidence="2" id="KW-0614">Plasmid</keyword>
<organism evidence="2">
    <name type="scientific">Vibrio chaetopteri</name>
    <dbReference type="NCBI Taxonomy" id="3016528"/>
    <lineage>
        <taxon>Bacteria</taxon>
        <taxon>Pseudomonadati</taxon>
        <taxon>Pseudomonadota</taxon>
        <taxon>Gammaproteobacteria</taxon>
        <taxon>Vibrionales</taxon>
        <taxon>Vibrionaceae</taxon>
        <taxon>Vibrio</taxon>
    </lineage>
</organism>
<reference evidence="2" key="1">
    <citation type="submission" date="2023-01" db="EMBL/GenBank/DDBJ databases">
        <title>Vibrio sp. CB1-14 genome sequencing.</title>
        <authorList>
            <person name="Otstavnykh N."/>
            <person name="Isaeva M."/>
            <person name="Meleshko D."/>
        </authorList>
    </citation>
    <scope>NUCLEOTIDE SEQUENCE</scope>
    <source>
        <strain evidence="2">CB1-14</strain>
        <plasmid evidence="2">p1</plasmid>
    </source>
</reference>
<evidence type="ECO:0000256" key="1">
    <source>
        <dbReference type="SAM" id="Phobius"/>
    </source>
</evidence>
<feature type="transmembrane region" description="Helical" evidence="1">
    <location>
        <begin position="177"/>
        <end position="200"/>
    </location>
</feature>
<feature type="transmembrane region" description="Helical" evidence="1">
    <location>
        <begin position="28"/>
        <end position="47"/>
    </location>
</feature>
<accession>A0AAU8BSX0</accession>
<dbReference type="RefSeq" id="WP_353500234.1">
    <property type="nucleotide sequence ID" value="NZ_CP115922.1"/>
</dbReference>
<geneLocation type="plasmid" evidence="2">
    <name>p1</name>
</geneLocation>
<name>A0AAU8BSX0_9VIBR</name>